<organism evidence="6 7">
    <name type="scientific">Rubrivivax albus</name>
    <dbReference type="NCBI Taxonomy" id="2499835"/>
    <lineage>
        <taxon>Bacteria</taxon>
        <taxon>Pseudomonadati</taxon>
        <taxon>Pseudomonadota</taxon>
        <taxon>Betaproteobacteria</taxon>
        <taxon>Burkholderiales</taxon>
        <taxon>Sphaerotilaceae</taxon>
        <taxon>Rubrivivax</taxon>
    </lineage>
</organism>
<keyword evidence="3 5" id="KW-1133">Transmembrane helix</keyword>
<feature type="transmembrane region" description="Helical" evidence="5">
    <location>
        <begin position="109"/>
        <end position="130"/>
    </location>
</feature>
<dbReference type="GO" id="GO:0009403">
    <property type="term" value="P:toxin biosynthetic process"/>
    <property type="evidence" value="ECO:0007669"/>
    <property type="project" value="InterPro"/>
</dbReference>
<sequence length="165" mass="17408">MAEIGIIDWAMLAVLAVSVLLGLWRGLLLEVAMLVGWVVAYFVAQWFAADLAPHLPVGTPGSGANRAAAFAVVFVLALIVWGLGAKLVRMLVHATPLSIVDRIGGAAFGVLRGGVVLIAVATLVALTPAAQSPLWQSSTGARWTTATIAFIKPLLPHDLRQWLPE</sequence>
<comment type="subcellular location">
    <subcellularLocation>
        <location evidence="1">Membrane</location>
        <topology evidence="1">Multi-pass membrane protein</topology>
    </subcellularLocation>
</comment>
<feature type="transmembrane region" description="Helical" evidence="5">
    <location>
        <begin position="68"/>
        <end position="88"/>
    </location>
</feature>
<proteinExistence type="predicted"/>
<comment type="caution">
    <text evidence="6">The sequence shown here is derived from an EMBL/GenBank/DDBJ whole genome shotgun (WGS) entry which is preliminary data.</text>
</comment>
<dbReference type="RefSeq" id="WP_128195872.1">
    <property type="nucleotide sequence ID" value="NZ_SACT01000001.1"/>
</dbReference>
<dbReference type="EMBL" id="SACT01000001">
    <property type="protein sequence ID" value="RVT54064.1"/>
    <property type="molecule type" value="Genomic_DNA"/>
</dbReference>
<keyword evidence="4 5" id="KW-0472">Membrane</keyword>
<feature type="transmembrane region" description="Helical" evidence="5">
    <location>
        <begin position="31"/>
        <end position="48"/>
    </location>
</feature>
<keyword evidence="7" id="KW-1185">Reference proteome</keyword>
<evidence type="ECO:0000256" key="4">
    <source>
        <dbReference type="ARBA" id="ARBA00023136"/>
    </source>
</evidence>
<dbReference type="Pfam" id="PF02674">
    <property type="entry name" value="Colicin_V"/>
    <property type="match status" value="1"/>
</dbReference>
<reference evidence="6 7" key="1">
    <citation type="submission" date="2019-01" db="EMBL/GenBank/DDBJ databases">
        <authorList>
            <person name="Chen W.-M."/>
        </authorList>
    </citation>
    <scope>NUCLEOTIDE SEQUENCE [LARGE SCALE GENOMIC DNA]</scope>
    <source>
        <strain evidence="6 7">ICH-3</strain>
    </source>
</reference>
<evidence type="ECO:0000256" key="2">
    <source>
        <dbReference type="ARBA" id="ARBA00022692"/>
    </source>
</evidence>
<dbReference type="PANTHER" id="PTHR36926:SF1">
    <property type="entry name" value="COLICIN V PRODUCTION PROTEIN"/>
    <property type="match status" value="1"/>
</dbReference>
<dbReference type="AlphaFoldDB" id="A0A3S2U5D6"/>
<accession>A0A3S2U5D6</accession>
<dbReference type="InterPro" id="IPR052719">
    <property type="entry name" value="CvpA-like"/>
</dbReference>
<keyword evidence="2 5" id="KW-0812">Transmembrane</keyword>
<evidence type="ECO:0000256" key="3">
    <source>
        <dbReference type="ARBA" id="ARBA00022989"/>
    </source>
</evidence>
<dbReference type="InterPro" id="IPR003825">
    <property type="entry name" value="Colicin-V_CvpA"/>
</dbReference>
<name>A0A3S2U5D6_9BURK</name>
<feature type="transmembrane region" description="Helical" evidence="5">
    <location>
        <begin position="6"/>
        <end position="24"/>
    </location>
</feature>
<protein>
    <submittedName>
        <fullName evidence="6">CvpA family protein</fullName>
    </submittedName>
</protein>
<evidence type="ECO:0000313" key="7">
    <source>
        <dbReference type="Proteomes" id="UP000288178"/>
    </source>
</evidence>
<dbReference type="Proteomes" id="UP000288178">
    <property type="component" value="Unassembled WGS sequence"/>
</dbReference>
<dbReference type="PANTHER" id="PTHR36926">
    <property type="entry name" value="COLICIN V PRODUCTION PROTEIN"/>
    <property type="match status" value="1"/>
</dbReference>
<gene>
    <name evidence="6" type="ORF">ENE75_04125</name>
</gene>
<dbReference type="GO" id="GO:0016020">
    <property type="term" value="C:membrane"/>
    <property type="evidence" value="ECO:0007669"/>
    <property type="project" value="UniProtKB-SubCell"/>
</dbReference>
<dbReference type="OrthoDB" id="9810601at2"/>
<evidence type="ECO:0000256" key="1">
    <source>
        <dbReference type="ARBA" id="ARBA00004141"/>
    </source>
</evidence>
<evidence type="ECO:0000256" key="5">
    <source>
        <dbReference type="SAM" id="Phobius"/>
    </source>
</evidence>
<evidence type="ECO:0000313" key="6">
    <source>
        <dbReference type="EMBL" id="RVT54064.1"/>
    </source>
</evidence>